<feature type="region of interest" description="Disordered" evidence="1">
    <location>
        <begin position="224"/>
        <end position="252"/>
    </location>
</feature>
<organism evidence="2 3">
    <name type="scientific">Tilletia indica</name>
    <dbReference type="NCBI Taxonomy" id="43049"/>
    <lineage>
        <taxon>Eukaryota</taxon>
        <taxon>Fungi</taxon>
        <taxon>Dikarya</taxon>
        <taxon>Basidiomycota</taxon>
        <taxon>Ustilaginomycotina</taxon>
        <taxon>Exobasidiomycetes</taxon>
        <taxon>Tilletiales</taxon>
        <taxon>Tilletiaceae</taxon>
        <taxon>Tilletia</taxon>
    </lineage>
</organism>
<keyword evidence="3" id="KW-1185">Reference proteome</keyword>
<dbReference type="EMBL" id="LWDF02001517">
    <property type="protein sequence ID" value="KAE8238466.1"/>
    <property type="molecule type" value="Genomic_DNA"/>
</dbReference>
<evidence type="ECO:0000313" key="3">
    <source>
        <dbReference type="Proteomes" id="UP000077521"/>
    </source>
</evidence>
<feature type="compositionally biased region" description="Basic and acidic residues" evidence="1">
    <location>
        <begin position="242"/>
        <end position="252"/>
    </location>
</feature>
<proteinExistence type="predicted"/>
<protein>
    <submittedName>
        <fullName evidence="2">Uncharacterized protein</fullName>
    </submittedName>
</protein>
<comment type="caution">
    <text evidence="2">The sequence shown here is derived from an EMBL/GenBank/DDBJ whole genome shotgun (WGS) entry which is preliminary data.</text>
</comment>
<evidence type="ECO:0000256" key="1">
    <source>
        <dbReference type="SAM" id="MobiDB-lite"/>
    </source>
</evidence>
<reference evidence="2" key="2">
    <citation type="journal article" date="2019" name="IMA Fungus">
        <title>Genome sequencing and comparison of five Tilletia species to identify candidate genes for the detection of regulated species infecting wheat.</title>
        <authorList>
            <person name="Nguyen H.D.T."/>
            <person name="Sultana T."/>
            <person name="Kesanakurti P."/>
            <person name="Hambleton S."/>
        </authorList>
    </citation>
    <scope>NUCLEOTIDE SEQUENCE</scope>
    <source>
        <strain evidence="2">DAOMC 236416</strain>
    </source>
</reference>
<evidence type="ECO:0000313" key="2">
    <source>
        <dbReference type="EMBL" id="KAE8238466.1"/>
    </source>
</evidence>
<reference evidence="2" key="1">
    <citation type="submission" date="2016-04" db="EMBL/GenBank/DDBJ databases">
        <authorList>
            <person name="Nguyen H.D."/>
            <person name="Samba Siva P."/>
            <person name="Cullis J."/>
            <person name="Levesque C.A."/>
            <person name="Hambleton S."/>
        </authorList>
    </citation>
    <scope>NUCLEOTIDE SEQUENCE</scope>
    <source>
        <strain evidence="2">DAOMC 236416</strain>
    </source>
</reference>
<dbReference type="AlphaFoldDB" id="A0A177T2G1"/>
<dbReference type="Proteomes" id="UP000077521">
    <property type="component" value="Unassembled WGS sequence"/>
</dbReference>
<gene>
    <name evidence="2" type="ORF">A4X13_0g8497</name>
</gene>
<accession>A0A177T2G1</accession>
<sequence>MALILENPANADPDVGVLRPRIVNEQAFADWNNKWPLRTPSTPFAKNHVSGQRQRQGTCIVGRIPPFAPSSSASPALASTLSELEKSWSSKGFKFPRKALNSDAARYLDAFVQICERKQEKDLKVATSLIVKACPGSFGNEKDPKLAELINSACRALEAARPAVLKAGPNLSLDSASMMAYCRRRPEWMHVFEPLISRSVRRTEDKAELRRLITKCGAYLQSLGPSAPDRFQPLTDGFTPDVETKERPHSAE</sequence>
<name>A0A177T2G1_9BASI</name>